<feature type="transmembrane region" description="Helical" evidence="10">
    <location>
        <begin position="161"/>
        <end position="181"/>
    </location>
</feature>
<evidence type="ECO:0000256" key="7">
    <source>
        <dbReference type="ARBA" id="ARBA00022989"/>
    </source>
</evidence>
<evidence type="ECO:0000256" key="4">
    <source>
        <dbReference type="ARBA" id="ARBA00022448"/>
    </source>
</evidence>
<evidence type="ECO:0000256" key="6">
    <source>
        <dbReference type="ARBA" id="ARBA00022692"/>
    </source>
</evidence>
<dbReference type="PIRSF" id="PIRSF006603">
    <property type="entry name" value="DinF"/>
    <property type="match status" value="1"/>
</dbReference>
<evidence type="ECO:0000256" key="2">
    <source>
        <dbReference type="ARBA" id="ARBA00008417"/>
    </source>
</evidence>
<dbReference type="AlphaFoldDB" id="A0A4U1BG39"/>
<feature type="transmembrane region" description="Helical" evidence="10">
    <location>
        <begin position="12"/>
        <end position="29"/>
    </location>
</feature>
<dbReference type="InterPro" id="IPR002528">
    <property type="entry name" value="MATE_fam"/>
</dbReference>
<evidence type="ECO:0000256" key="8">
    <source>
        <dbReference type="ARBA" id="ARBA00023136"/>
    </source>
</evidence>
<feature type="transmembrane region" description="Helical" evidence="10">
    <location>
        <begin position="86"/>
        <end position="108"/>
    </location>
</feature>
<dbReference type="InterPro" id="IPR051327">
    <property type="entry name" value="MATE_MepA_subfamily"/>
</dbReference>
<dbReference type="OrthoDB" id="9811110at2"/>
<dbReference type="InterPro" id="IPR045070">
    <property type="entry name" value="MATE_MepA-like"/>
</dbReference>
<dbReference type="NCBIfam" id="NF007130">
    <property type="entry name" value="PRK09575.1"/>
    <property type="match status" value="1"/>
</dbReference>
<protein>
    <recommendedName>
        <fullName evidence="3">Multidrug export protein MepA</fullName>
    </recommendedName>
</protein>
<dbReference type="RefSeq" id="WP_136852808.1">
    <property type="nucleotide sequence ID" value="NZ_SWCI01000004.1"/>
</dbReference>
<keyword evidence="12" id="KW-1185">Reference proteome</keyword>
<comment type="similarity">
    <text evidence="2">Belongs to the multi antimicrobial extrusion (MATE) (TC 2.A.66.1) family. MepA subfamily.</text>
</comment>
<keyword evidence="5" id="KW-1003">Cell membrane</keyword>
<keyword evidence="6 10" id="KW-0812">Transmembrane</keyword>
<feature type="transmembrane region" description="Helical" evidence="10">
    <location>
        <begin position="228"/>
        <end position="245"/>
    </location>
</feature>
<gene>
    <name evidence="11" type="ORF">FCL40_08640</name>
</gene>
<proteinExistence type="inferred from homology"/>
<feature type="transmembrane region" description="Helical" evidence="10">
    <location>
        <begin position="353"/>
        <end position="372"/>
    </location>
</feature>
<sequence length="443" mass="48074">MQDSLKRQFWRFLVPTVAAMMVSGLYQFVDGLFVGQQIGAVGLAAINIAWPVIGLVYGVALMVGIGAGALSSMARGDGDGARVARWLGSGITLLLLMAVGCGVLLQVLGEWLLTLQQARGEVLAMARTYLQVLAWGCPLALGGIAIPFLVRNDNAPNLSTLLIGGGALANIALDYLFIVQLDWQLQGAALATVLSQALVLLLGLGYFRSSLCRTRLALADMGLTLADARAILALGMASWLMYLYYSFITAVHNAMLLEYGDAIQVGAFSIVGYLCVVYYLFAEGVAGGAQPLLSYLFGAREYPSLQRVMGWALGLVLISGLLTVLLFFGVPTPLIHAFNSDDTALFEATRQGLAWHTWALYFDGIIFVIAAYFQSVGDGRRAGLITLANLALQLPFLLLLPIWLGVQGVWISVPLSNTLLVIWVLRLLWQDWQRRGLPLRFWR</sequence>
<dbReference type="EMBL" id="SWCI01000004">
    <property type="protein sequence ID" value="TKB49390.1"/>
    <property type="molecule type" value="Genomic_DNA"/>
</dbReference>
<feature type="transmembrane region" description="Helical" evidence="10">
    <location>
        <begin position="265"/>
        <end position="287"/>
    </location>
</feature>
<accession>A0A4U1BG39</accession>
<dbReference type="GO" id="GO:0005886">
    <property type="term" value="C:plasma membrane"/>
    <property type="evidence" value="ECO:0007669"/>
    <property type="project" value="UniProtKB-SubCell"/>
</dbReference>
<dbReference type="GO" id="GO:0015297">
    <property type="term" value="F:antiporter activity"/>
    <property type="evidence" value="ECO:0007669"/>
    <property type="project" value="InterPro"/>
</dbReference>
<keyword evidence="9" id="KW-0046">Antibiotic resistance</keyword>
<evidence type="ECO:0000256" key="3">
    <source>
        <dbReference type="ARBA" id="ARBA00022106"/>
    </source>
</evidence>
<feature type="transmembrane region" description="Helical" evidence="10">
    <location>
        <begin position="409"/>
        <end position="429"/>
    </location>
</feature>
<feature type="transmembrane region" description="Helical" evidence="10">
    <location>
        <begin position="187"/>
        <end position="207"/>
    </location>
</feature>
<evidence type="ECO:0000256" key="10">
    <source>
        <dbReference type="SAM" id="Phobius"/>
    </source>
</evidence>
<feature type="transmembrane region" description="Helical" evidence="10">
    <location>
        <begin position="384"/>
        <end position="403"/>
    </location>
</feature>
<evidence type="ECO:0000313" key="11">
    <source>
        <dbReference type="EMBL" id="TKB49390.1"/>
    </source>
</evidence>
<dbReference type="GO" id="GO:0042910">
    <property type="term" value="F:xenobiotic transmembrane transporter activity"/>
    <property type="evidence" value="ECO:0007669"/>
    <property type="project" value="InterPro"/>
</dbReference>
<comment type="caution">
    <text evidence="11">The sequence shown here is derived from an EMBL/GenBank/DDBJ whole genome shotgun (WGS) entry which is preliminary data.</text>
</comment>
<organism evidence="11 12">
    <name type="scientific">Ferrimonas sediminicola</name>
    <dbReference type="NCBI Taxonomy" id="2569538"/>
    <lineage>
        <taxon>Bacteria</taxon>
        <taxon>Pseudomonadati</taxon>
        <taxon>Pseudomonadota</taxon>
        <taxon>Gammaproteobacteria</taxon>
        <taxon>Alteromonadales</taxon>
        <taxon>Ferrimonadaceae</taxon>
        <taxon>Ferrimonas</taxon>
    </lineage>
</organism>
<dbReference type="InterPro" id="IPR048279">
    <property type="entry name" value="MdtK-like"/>
</dbReference>
<evidence type="ECO:0000313" key="12">
    <source>
        <dbReference type="Proteomes" id="UP000305674"/>
    </source>
</evidence>
<evidence type="ECO:0000256" key="1">
    <source>
        <dbReference type="ARBA" id="ARBA00004429"/>
    </source>
</evidence>
<dbReference type="PANTHER" id="PTHR43823:SF3">
    <property type="entry name" value="MULTIDRUG EXPORT PROTEIN MEPA"/>
    <property type="match status" value="1"/>
</dbReference>
<dbReference type="GO" id="GO:0046677">
    <property type="term" value="P:response to antibiotic"/>
    <property type="evidence" value="ECO:0007669"/>
    <property type="project" value="UniProtKB-KW"/>
</dbReference>
<feature type="transmembrane region" description="Helical" evidence="10">
    <location>
        <begin position="128"/>
        <end position="149"/>
    </location>
</feature>
<dbReference type="Pfam" id="PF01554">
    <property type="entry name" value="MatE"/>
    <property type="match status" value="2"/>
</dbReference>
<reference evidence="11 12" key="1">
    <citation type="submission" date="2019-04" db="EMBL/GenBank/DDBJ databases">
        <authorList>
            <person name="Hwang J.C."/>
        </authorList>
    </citation>
    <scope>NUCLEOTIDE SEQUENCE [LARGE SCALE GENOMIC DNA]</scope>
    <source>
        <strain evidence="11 12">IMCC35001</strain>
    </source>
</reference>
<feature type="transmembrane region" description="Helical" evidence="10">
    <location>
        <begin position="49"/>
        <end position="74"/>
    </location>
</feature>
<feature type="transmembrane region" description="Helical" evidence="10">
    <location>
        <begin position="308"/>
        <end position="330"/>
    </location>
</feature>
<dbReference type="PANTHER" id="PTHR43823">
    <property type="entry name" value="SPORULATION PROTEIN YKVU"/>
    <property type="match status" value="1"/>
</dbReference>
<keyword evidence="4" id="KW-0813">Transport</keyword>
<evidence type="ECO:0000256" key="5">
    <source>
        <dbReference type="ARBA" id="ARBA00022475"/>
    </source>
</evidence>
<keyword evidence="8 10" id="KW-0472">Membrane</keyword>
<dbReference type="Proteomes" id="UP000305674">
    <property type="component" value="Unassembled WGS sequence"/>
</dbReference>
<keyword evidence="7 10" id="KW-1133">Transmembrane helix</keyword>
<dbReference type="CDD" id="cd13143">
    <property type="entry name" value="MATE_MepA_like"/>
    <property type="match status" value="1"/>
</dbReference>
<comment type="subcellular location">
    <subcellularLocation>
        <location evidence="1">Cell inner membrane</location>
        <topology evidence="1">Multi-pass membrane protein</topology>
    </subcellularLocation>
</comment>
<evidence type="ECO:0000256" key="9">
    <source>
        <dbReference type="ARBA" id="ARBA00023251"/>
    </source>
</evidence>
<name>A0A4U1BG39_9GAMM</name>